<keyword evidence="2" id="KW-1133">Transmembrane helix</keyword>
<feature type="transmembrane region" description="Helical" evidence="2">
    <location>
        <begin position="358"/>
        <end position="379"/>
    </location>
</feature>
<dbReference type="OrthoDB" id="111691at2"/>
<evidence type="ECO:0000313" key="3">
    <source>
        <dbReference type="EMBL" id="PRY55216.1"/>
    </source>
</evidence>
<gene>
    <name evidence="3" type="ORF">B0I27_101184</name>
</gene>
<dbReference type="Proteomes" id="UP000238034">
    <property type="component" value="Unassembled WGS sequence"/>
</dbReference>
<feature type="region of interest" description="Disordered" evidence="1">
    <location>
        <begin position="385"/>
        <end position="429"/>
    </location>
</feature>
<dbReference type="InterPro" id="IPR005625">
    <property type="entry name" value="PepSY-ass_TM"/>
</dbReference>
<keyword evidence="2" id="KW-0812">Transmembrane</keyword>
<evidence type="ECO:0000313" key="4">
    <source>
        <dbReference type="Proteomes" id="UP000238034"/>
    </source>
</evidence>
<comment type="caution">
    <text evidence="3">The sequence shown here is derived from an EMBL/GenBank/DDBJ whole genome shotgun (WGS) entry which is preliminary data.</text>
</comment>
<sequence length="429" mass="48759">MATSRFKKVNNWLHLWLGLISGIIVFIVCITGCIWVFNEEIMALLEPETRIEKQDKPVLKPSQLSSIALRLHPDKRVSYAMYQQGRTINVNLRSEKEQGRRGGGTTLKLNPYTGEVLSQQIHKKGETDFFRFILNGHRFLWLPFEIGRPIVNYGTLIFVVLLITGLIWWYPKKWNKTAKEKSFKIKWGASFKRVNLDLHNVLGFYSLLFLLAISLTGMVYGIKWYSEGLYWVTSGGQTLVPYERLQSDSLQANKHYTPEQAMDIAWDRVIRKHPKAGGFYYSFADAARAKATIDITIYPSAGQFYNNKGYTFDQHTLKQLERKDVYAADYQEASFGTKLRKMNYDIHVGSILGFPGKVLAFLASLIGASLPVTGFLVWWGRKYGKTKKPGKKVADKRTPGSFRVAGNRGATKPPVPVLQTASGIPENDE</sequence>
<accession>A0A2T0UBA1</accession>
<dbReference type="PANTHER" id="PTHR34219:SF3">
    <property type="entry name" value="BLL7967 PROTEIN"/>
    <property type="match status" value="1"/>
</dbReference>
<dbReference type="AlphaFoldDB" id="A0A2T0UBA1"/>
<dbReference type="EMBL" id="PVTH01000001">
    <property type="protein sequence ID" value="PRY55216.1"/>
    <property type="molecule type" value="Genomic_DNA"/>
</dbReference>
<protein>
    <submittedName>
        <fullName evidence="3">Putative iron-regulated membrane protein</fullName>
    </submittedName>
</protein>
<keyword evidence="4" id="KW-1185">Reference proteome</keyword>
<feature type="transmembrane region" description="Helical" evidence="2">
    <location>
        <begin position="202"/>
        <end position="222"/>
    </location>
</feature>
<reference evidence="3 4" key="1">
    <citation type="submission" date="2018-03" db="EMBL/GenBank/DDBJ databases">
        <title>Genomic Encyclopedia of Type Strains, Phase III (KMG-III): the genomes of soil and plant-associated and newly described type strains.</title>
        <authorList>
            <person name="Whitman W."/>
        </authorList>
    </citation>
    <scope>NUCLEOTIDE SEQUENCE [LARGE SCALE GENOMIC DNA]</scope>
    <source>
        <strain evidence="3 4">CGMCC 1.9313</strain>
    </source>
</reference>
<evidence type="ECO:0000256" key="1">
    <source>
        <dbReference type="SAM" id="MobiDB-lite"/>
    </source>
</evidence>
<dbReference type="PANTHER" id="PTHR34219">
    <property type="entry name" value="IRON-REGULATED INNER MEMBRANE PROTEIN-RELATED"/>
    <property type="match status" value="1"/>
</dbReference>
<feature type="transmembrane region" description="Helical" evidence="2">
    <location>
        <begin position="12"/>
        <end position="37"/>
    </location>
</feature>
<organism evidence="3 4">
    <name type="scientific">Arcticibacter pallidicorallinus</name>
    <dbReference type="NCBI Taxonomy" id="1259464"/>
    <lineage>
        <taxon>Bacteria</taxon>
        <taxon>Pseudomonadati</taxon>
        <taxon>Bacteroidota</taxon>
        <taxon>Sphingobacteriia</taxon>
        <taxon>Sphingobacteriales</taxon>
        <taxon>Sphingobacteriaceae</taxon>
        <taxon>Arcticibacter</taxon>
    </lineage>
</organism>
<feature type="transmembrane region" description="Helical" evidence="2">
    <location>
        <begin position="150"/>
        <end position="170"/>
    </location>
</feature>
<name>A0A2T0UBA1_9SPHI</name>
<dbReference type="RefSeq" id="WP_106290460.1">
    <property type="nucleotide sequence ID" value="NZ_PVTH01000001.1"/>
</dbReference>
<dbReference type="Pfam" id="PF03929">
    <property type="entry name" value="PepSY_TM"/>
    <property type="match status" value="1"/>
</dbReference>
<evidence type="ECO:0000256" key="2">
    <source>
        <dbReference type="SAM" id="Phobius"/>
    </source>
</evidence>
<proteinExistence type="predicted"/>
<keyword evidence="2" id="KW-0472">Membrane</keyword>